<comment type="caution">
    <text evidence="2">The sequence shown here is derived from an EMBL/GenBank/DDBJ whole genome shotgun (WGS) entry which is preliminary data.</text>
</comment>
<evidence type="ECO:0000256" key="1">
    <source>
        <dbReference type="SAM" id="MobiDB-lite"/>
    </source>
</evidence>
<gene>
    <name evidence="2" type="ORF">ACFQWB_15985</name>
</gene>
<evidence type="ECO:0000313" key="3">
    <source>
        <dbReference type="Proteomes" id="UP001596528"/>
    </source>
</evidence>
<proteinExistence type="predicted"/>
<reference evidence="3" key="1">
    <citation type="journal article" date="2019" name="Int. J. Syst. Evol. Microbiol.">
        <title>The Global Catalogue of Microorganisms (GCM) 10K type strain sequencing project: providing services to taxonomists for standard genome sequencing and annotation.</title>
        <authorList>
            <consortium name="The Broad Institute Genomics Platform"/>
            <consortium name="The Broad Institute Genome Sequencing Center for Infectious Disease"/>
            <person name="Wu L."/>
            <person name="Ma J."/>
        </authorList>
    </citation>
    <scope>NUCLEOTIDE SEQUENCE [LARGE SCALE GENOMIC DNA]</scope>
    <source>
        <strain evidence="3">JCM 18657</strain>
    </source>
</reference>
<organism evidence="2 3">
    <name type="scientific">Paenibacillus thermoaerophilus</name>
    <dbReference type="NCBI Taxonomy" id="1215385"/>
    <lineage>
        <taxon>Bacteria</taxon>
        <taxon>Bacillati</taxon>
        <taxon>Bacillota</taxon>
        <taxon>Bacilli</taxon>
        <taxon>Bacillales</taxon>
        <taxon>Paenibacillaceae</taxon>
        <taxon>Paenibacillus</taxon>
    </lineage>
</organism>
<evidence type="ECO:0000313" key="2">
    <source>
        <dbReference type="EMBL" id="MFC7751420.1"/>
    </source>
</evidence>
<feature type="compositionally biased region" description="Basic and acidic residues" evidence="1">
    <location>
        <begin position="24"/>
        <end position="34"/>
    </location>
</feature>
<sequence>MNSYLVGGILTYISDNPPITSIPYREKGYTDRKTKGGCSMEATATSRKEKSAKRKPRGNSQRLTQAIDAADGRREAAEIAETAQPRENSQQAELLLQAELPEAGPDPDEVEAANESADRTAPDYCVICDSLKPSGIRVLEKFICDECEAEMVKTDVTDDKYAFFIRQMHKLWLPKDA</sequence>
<dbReference type="Pfam" id="PF10764">
    <property type="entry name" value="Gin"/>
    <property type="match status" value="1"/>
</dbReference>
<dbReference type="Proteomes" id="UP001596528">
    <property type="component" value="Unassembled WGS sequence"/>
</dbReference>
<dbReference type="InterPro" id="IPR019700">
    <property type="entry name" value="Sigma-G_inhibitor_Gin"/>
</dbReference>
<name>A0ABW2V8J1_9BACL</name>
<protein>
    <submittedName>
        <fullName evidence="2">Sigma factor G inhibitor Gin</fullName>
    </submittedName>
</protein>
<dbReference type="EMBL" id="JBHTGQ010000042">
    <property type="protein sequence ID" value="MFC7751420.1"/>
    <property type="molecule type" value="Genomic_DNA"/>
</dbReference>
<feature type="region of interest" description="Disordered" evidence="1">
    <location>
        <begin position="24"/>
        <end position="116"/>
    </location>
</feature>
<feature type="compositionally biased region" description="Low complexity" evidence="1">
    <location>
        <begin position="90"/>
        <end position="103"/>
    </location>
</feature>
<keyword evidence="3" id="KW-1185">Reference proteome</keyword>
<dbReference type="RefSeq" id="WP_342774309.1">
    <property type="nucleotide sequence ID" value="NZ_JBHTGQ010000042.1"/>
</dbReference>
<accession>A0ABW2V8J1</accession>